<reference evidence="10 11" key="1">
    <citation type="submission" date="2023-05" db="EMBL/GenBank/DDBJ databases">
        <title>Chelatococcus sp. nov., a moderately thermophilic bacterium isolated from hot spring microbial mat.</title>
        <authorList>
            <person name="Hu C.-J."/>
            <person name="Li W.-J."/>
        </authorList>
    </citation>
    <scope>NUCLEOTIDE SEQUENCE [LARGE SCALE GENOMIC DNA]</scope>
    <source>
        <strain evidence="10 11">SYSU G07232</strain>
    </source>
</reference>
<dbReference type="InterPro" id="IPR006680">
    <property type="entry name" value="Amidohydro-rel"/>
</dbReference>
<keyword evidence="6 8" id="KW-0862">Zinc</keyword>
<sequence length="446" mass="48368">MTQPSTPSAIRGRLLIFLAPPAGAGDSASYRYIADGLVTIRDGRIAAVGEARDLLGALPADTRVDHHPDGLIVPGFIDPHIHFPQTQVIASYGAQLLEWLQKYTFVEEQRFADPHHAAEQARFFFDELLRNGTTTATAFCSVHPASVDAFFAESERRGMAMIAGKVMMDRNAPPALTDTAETGYEDTKALLAKWHRRGRQRYAITPRFAITSTEAQLEATAALAREFPDNHIQTHLSENLAEIETVRSLFPSARGYLDVYDRYGLLGPRTLLGHSIHLTDGERRRMAETGSVAVFCPTSNLFLGSGLFNLDGLIRQTPAGRIALATDVGGGTSFSMLRTAGEAYKVLQLNGRSFSALEAFHQMTAGNAAALGLADEVGTLAPGRYADLVVLDARATPAMANRMQRIDGDLEEELFLLMTLGDDRAVRATYVQGRLAHARDGVAGAA</sequence>
<dbReference type="InterPro" id="IPR011059">
    <property type="entry name" value="Metal-dep_hydrolase_composite"/>
</dbReference>
<evidence type="ECO:0000313" key="10">
    <source>
        <dbReference type="EMBL" id="MDJ1157064.1"/>
    </source>
</evidence>
<evidence type="ECO:0000256" key="2">
    <source>
        <dbReference type="ARBA" id="ARBA00006745"/>
    </source>
</evidence>
<protein>
    <recommendedName>
        <fullName evidence="3 7">Guanine deaminase</fullName>
        <shortName evidence="8">Guanase</shortName>
        <ecNumber evidence="3 7">3.5.4.3</ecNumber>
    </recommendedName>
    <alternativeName>
        <fullName evidence="8">Guanine aminohydrolase</fullName>
    </alternativeName>
</protein>
<dbReference type="Pfam" id="PF01979">
    <property type="entry name" value="Amidohydro_1"/>
    <property type="match status" value="1"/>
</dbReference>
<comment type="catalytic activity">
    <reaction evidence="8">
        <text>guanine + H2O + H(+) = xanthine + NH4(+)</text>
        <dbReference type="Rhea" id="RHEA:14665"/>
        <dbReference type="ChEBI" id="CHEBI:15377"/>
        <dbReference type="ChEBI" id="CHEBI:15378"/>
        <dbReference type="ChEBI" id="CHEBI:16235"/>
        <dbReference type="ChEBI" id="CHEBI:17712"/>
        <dbReference type="ChEBI" id="CHEBI:28938"/>
        <dbReference type="EC" id="3.5.4.3"/>
    </reaction>
</comment>
<comment type="caution">
    <text evidence="10">The sequence shown here is derived from an EMBL/GenBank/DDBJ whole genome shotgun (WGS) entry which is preliminary data.</text>
</comment>
<dbReference type="InterPro" id="IPR014311">
    <property type="entry name" value="Guanine_deaminase"/>
</dbReference>
<keyword evidence="11" id="KW-1185">Reference proteome</keyword>
<dbReference type="SUPFAM" id="SSF51556">
    <property type="entry name" value="Metallo-dependent hydrolases"/>
    <property type="match status" value="1"/>
</dbReference>
<name>A0ABT7ACG8_9HYPH</name>
<dbReference type="Proteomes" id="UP001321492">
    <property type="component" value="Unassembled WGS sequence"/>
</dbReference>
<evidence type="ECO:0000256" key="8">
    <source>
        <dbReference type="RuleBase" id="RU366009"/>
    </source>
</evidence>
<dbReference type="NCBIfam" id="TIGR02967">
    <property type="entry name" value="guan_deamin"/>
    <property type="match status" value="1"/>
</dbReference>
<comment type="cofactor">
    <cofactor evidence="8">
        <name>Zn(2+)</name>
        <dbReference type="ChEBI" id="CHEBI:29105"/>
    </cofactor>
    <text evidence="8">Binds 1 zinc ion per subunit.</text>
</comment>
<keyword evidence="5 8" id="KW-0378">Hydrolase</keyword>
<evidence type="ECO:0000259" key="9">
    <source>
        <dbReference type="Pfam" id="PF01979"/>
    </source>
</evidence>
<dbReference type="InterPro" id="IPR032466">
    <property type="entry name" value="Metal_Hydrolase"/>
</dbReference>
<accession>A0ABT7ACG8</accession>
<evidence type="ECO:0000256" key="7">
    <source>
        <dbReference type="NCBIfam" id="TIGR02967"/>
    </source>
</evidence>
<evidence type="ECO:0000256" key="1">
    <source>
        <dbReference type="ARBA" id="ARBA00004984"/>
    </source>
</evidence>
<dbReference type="Gene3D" id="2.30.40.10">
    <property type="entry name" value="Urease, subunit C, domain 1"/>
    <property type="match status" value="1"/>
</dbReference>
<comment type="function">
    <text evidence="8">Catalyzes the hydrolytic deamination of guanine, producing xanthine and ammonia.</text>
</comment>
<comment type="pathway">
    <text evidence="1 8">Purine metabolism; guanine degradation; xanthine from guanine: step 1/1.</text>
</comment>
<evidence type="ECO:0000256" key="4">
    <source>
        <dbReference type="ARBA" id="ARBA00022723"/>
    </source>
</evidence>
<evidence type="ECO:0000256" key="6">
    <source>
        <dbReference type="ARBA" id="ARBA00022833"/>
    </source>
</evidence>
<dbReference type="PANTHER" id="PTHR11271">
    <property type="entry name" value="GUANINE DEAMINASE"/>
    <property type="match status" value="1"/>
</dbReference>
<dbReference type="RefSeq" id="WP_283739043.1">
    <property type="nucleotide sequence ID" value="NZ_JASJEV010000001.1"/>
</dbReference>
<organism evidence="10 11">
    <name type="scientific">Chelatococcus albus</name>
    <dbReference type="NCBI Taxonomy" id="3047466"/>
    <lineage>
        <taxon>Bacteria</taxon>
        <taxon>Pseudomonadati</taxon>
        <taxon>Pseudomonadota</taxon>
        <taxon>Alphaproteobacteria</taxon>
        <taxon>Hyphomicrobiales</taxon>
        <taxon>Chelatococcaceae</taxon>
        <taxon>Chelatococcus</taxon>
    </lineage>
</organism>
<evidence type="ECO:0000256" key="3">
    <source>
        <dbReference type="ARBA" id="ARBA00012781"/>
    </source>
</evidence>
<dbReference type="NCBIfam" id="NF006679">
    <property type="entry name" value="PRK09228.1"/>
    <property type="match status" value="1"/>
</dbReference>
<comment type="similarity">
    <text evidence="2 8">Belongs to the metallo-dependent hydrolases superfamily. ATZ/TRZ family.</text>
</comment>
<dbReference type="GO" id="GO:0008892">
    <property type="term" value="F:guanine deaminase activity"/>
    <property type="evidence" value="ECO:0007669"/>
    <property type="project" value="UniProtKB-EC"/>
</dbReference>
<evidence type="ECO:0000313" key="11">
    <source>
        <dbReference type="Proteomes" id="UP001321492"/>
    </source>
</evidence>
<dbReference type="SUPFAM" id="SSF51338">
    <property type="entry name" value="Composite domain of metallo-dependent hydrolases"/>
    <property type="match status" value="2"/>
</dbReference>
<gene>
    <name evidence="10" type="primary">guaD</name>
    <name evidence="10" type="ORF">QNA08_02280</name>
</gene>
<dbReference type="Gene3D" id="3.20.20.140">
    <property type="entry name" value="Metal-dependent hydrolases"/>
    <property type="match status" value="1"/>
</dbReference>
<dbReference type="EMBL" id="JASJEV010000001">
    <property type="protein sequence ID" value="MDJ1157064.1"/>
    <property type="molecule type" value="Genomic_DNA"/>
</dbReference>
<dbReference type="InterPro" id="IPR051607">
    <property type="entry name" value="Metallo-dep_hydrolases"/>
</dbReference>
<proteinExistence type="inferred from homology"/>
<dbReference type="PANTHER" id="PTHR11271:SF6">
    <property type="entry name" value="GUANINE DEAMINASE"/>
    <property type="match status" value="1"/>
</dbReference>
<evidence type="ECO:0000256" key="5">
    <source>
        <dbReference type="ARBA" id="ARBA00022801"/>
    </source>
</evidence>
<dbReference type="EC" id="3.5.4.3" evidence="3 7"/>
<keyword evidence="4 8" id="KW-0479">Metal-binding</keyword>
<feature type="domain" description="Amidohydrolase-related" evidence="9">
    <location>
        <begin position="72"/>
        <end position="435"/>
    </location>
</feature>